<organism evidence="1 2">
    <name type="scientific">Myotis myotis</name>
    <name type="common">Greater mouse-eared bat</name>
    <name type="synonym">Vespertilio myotis</name>
    <dbReference type="NCBI Taxonomy" id="51298"/>
    <lineage>
        <taxon>Eukaryota</taxon>
        <taxon>Metazoa</taxon>
        <taxon>Chordata</taxon>
        <taxon>Craniata</taxon>
        <taxon>Vertebrata</taxon>
        <taxon>Euteleostomi</taxon>
        <taxon>Mammalia</taxon>
        <taxon>Eutheria</taxon>
        <taxon>Laurasiatheria</taxon>
        <taxon>Chiroptera</taxon>
        <taxon>Yangochiroptera</taxon>
        <taxon>Vespertilionidae</taxon>
        <taxon>Myotis</taxon>
    </lineage>
</organism>
<dbReference type="AlphaFoldDB" id="A0A7J7S1Z5"/>
<comment type="caution">
    <text evidence="1">The sequence shown here is derived from an EMBL/GenBank/DDBJ whole genome shotgun (WGS) entry which is preliminary data.</text>
</comment>
<name>A0A7J7S1Z5_MYOMY</name>
<protein>
    <submittedName>
        <fullName evidence="1">Uncharacterized protein</fullName>
    </submittedName>
</protein>
<sequence length="133" mass="14302">MLLCDGVGVSSSFSFFSAISFIASPGSSTGVLEWNPAIAGLAQWMECRTADQRVLGWVLVKGTCLGCGLGPTCRRQPINDSLLSLMFLCLSSSPFLSEINKNLFLKRRIHIRGCGKRKVQCVPLCYLAGGGVL</sequence>
<reference evidence="1 2" key="1">
    <citation type="journal article" date="2020" name="Nature">
        <title>Six reference-quality genomes reveal evolution of bat adaptations.</title>
        <authorList>
            <person name="Jebb D."/>
            <person name="Huang Z."/>
            <person name="Pippel M."/>
            <person name="Hughes G.M."/>
            <person name="Lavrichenko K."/>
            <person name="Devanna P."/>
            <person name="Winkler S."/>
            <person name="Jermiin L.S."/>
            <person name="Skirmuntt E.C."/>
            <person name="Katzourakis A."/>
            <person name="Burkitt-Gray L."/>
            <person name="Ray D.A."/>
            <person name="Sullivan K.A.M."/>
            <person name="Roscito J.G."/>
            <person name="Kirilenko B.M."/>
            <person name="Davalos L.M."/>
            <person name="Corthals A.P."/>
            <person name="Power M.L."/>
            <person name="Jones G."/>
            <person name="Ransome R.D."/>
            <person name="Dechmann D.K.N."/>
            <person name="Locatelli A.G."/>
            <person name="Puechmaille S.J."/>
            <person name="Fedrigo O."/>
            <person name="Jarvis E.D."/>
            <person name="Hiller M."/>
            <person name="Vernes S.C."/>
            <person name="Myers E.W."/>
            <person name="Teeling E.C."/>
        </authorList>
    </citation>
    <scope>NUCLEOTIDE SEQUENCE [LARGE SCALE GENOMIC DNA]</scope>
    <source>
        <strain evidence="1">MMyoMyo1</strain>
        <tissue evidence="1">Flight muscle</tissue>
    </source>
</reference>
<dbReference type="Proteomes" id="UP000527355">
    <property type="component" value="Unassembled WGS sequence"/>
</dbReference>
<evidence type="ECO:0000313" key="1">
    <source>
        <dbReference type="EMBL" id="KAF6282411.1"/>
    </source>
</evidence>
<dbReference type="EMBL" id="JABWUV010000020">
    <property type="protein sequence ID" value="KAF6282411.1"/>
    <property type="molecule type" value="Genomic_DNA"/>
</dbReference>
<keyword evidence="2" id="KW-1185">Reference proteome</keyword>
<gene>
    <name evidence="1" type="ORF">mMyoMyo1_010056</name>
</gene>
<accession>A0A7J7S1Z5</accession>
<proteinExistence type="predicted"/>
<evidence type="ECO:0000313" key="2">
    <source>
        <dbReference type="Proteomes" id="UP000527355"/>
    </source>
</evidence>